<dbReference type="KEGG" id="more:E1B28_006276"/>
<dbReference type="PANTHER" id="PTHR11360">
    <property type="entry name" value="MONOCARBOXYLATE TRANSPORTER"/>
    <property type="match status" value="1"/>
</dbReference>
<dbReference type="InterPro" id="IPR036259">
    <property type="entry name" value="MFS_trans_sf"/>
</dbReference>
<dbReference type="AlphaFoldDB" id="A0A9P7UVF3"/>
<evidence type="ECO:0000256" key="1">
    <source>
        <dbReference type="ARBA" id="ARBA00004141"/>
    </source>
</evidence>
<keyword evidence="5" id="KW-1185">Reference proteome</keyword>
<evidence type="ECO:0000259" key="3">
    <source>
        <dbReference type="PROSITE" id="PS50850"/>
    </source>
</evidence>
<gene>
    <name evidence="4" type="ORF">E1B28_006276</name>
</gene>
<dbReference type="Proteomes" id="UP001049176">
    <property type="component" value="Chromosome 3"/>
</dbReference>
<dbReference type="RefSeq" id="XP_043012008.1">
    <property type="nucleotide sequence ID" value="XM_043150918.1"/>
</dbReference>
<dbReference type="GO" id="GO:0022857">
    <property type="term" value="F:transmembrane transporter activity"/>
    <property type="evidence" value="ECO:0007669"/>
    <property type="project" value="InterPro"/>
</dbReference>
<name>A0A9P7UVF3_9AGAR</name>
<feature type="transmembrane region" description="Helical" evidence="2">
    <location>
        <begin position="95"/>
        <end position="117"/>
    </location>
</feature>
<reference evidence="4" key="1">
    <citation type="journal article" date="2021" name="Genome Biol. Evol.">
        <title>The assembled and annotated genome of the fairy-ring fungus Marasmius oreades.</title>
        <authorList>
            <person name="Hiltunen M."/>
            <person name="Ament-Velasquez S.L."/>
            <person name="Johannesson H."/>
        </authorList>
    </citation>
    <scope>NUCLEOTIDE SEQUENCE</scope>
    <source>
        <strain evidence="4">03SP1</strain>
    </source>
</reference>
<evidence type="ECO:0000313" key="4">
    <source>
        <dbReference type="EMBL" id="KAG7095538.1"/>
    </source>
</evidence>
<feature type="domain" description="Major facilitator superfamily (MFS) profile" evidence="3">
    <location>
        <begin position="5"/>
        <end position="201"/>
    </location>
</feature>
<evidence type="ECO:0000313" key="5">
    <source>
        <dbReference type="Proteomes" id="UP001049176"/>
    </source>
</evidence>
<feature type="transmembrane region" description="Helical" evidence="2">
    <location>
        <begin position="40"/>
        <end position="59"/>
    </location>
</feature>
<dbReference type="PROSITE" id="PS50850">
    <property type="entry name" value="MFS"/>
    <property type="match status" value="1"/>
</dbReference>
<dbReference type="InterPro" id="IPR050327">
    <property type="entry name" value="Proton-linked_MCT"/>
</dbReference>
<protein>
    <recommendedName>
        <fullName evidence="3">Major facilitator superfamily (MFS) profile domain-containing protein</fullName>
    </recommendedName>
</protein>
<keyword evidence="2" id="KW-0472">Membrane</keyword>
<dbReference type="PANTHER" id="PTHR11360:SF234">
    <property type="entry name" value="MFS-TYPE TRANSPORTER DBAD-RELATED"/>
    <property type="match status" value="1"/>
</dbReference>
<dbReference type="InterPro" id="IPR020846">
    <property type="entry name" value="MFS_dom"/>
</dbReference>
<dbReference type="Gene3D" id="1.20.1250.20">
    <property type="entry name" value="MFS general substrate transporter like domains"/>
    <property type="match status" value="1"/>
</dbReference>
<proteinExistence type="predicted"/>
<keyword evidence="2" id="KW-1133">Transmembrane helix</keyword>
<evidence type="ECO:0000256" key="2">
    <source>
        <dbReference type="SAM" id="Phobius"/>
    </source>
</evidence>
<feature type="transmembrane region" description="Helical" evidence="2">
    <location>
        <begin position="7"/>
        <end position="28"/>
    </location>
</feature>
<sequence length="201" mass="21315">MRDGAFIVSIAAACLVAFGLFFPYFYLQLYGLDKALNADLAFYAIAILNAGSIVGRLLPNSFADRVGSYNLIVPCLLATSVLLFTMLSVHTSAGLVVFGLLYGCMSGSYLSLIPSIIAQLSKNSGQPGLRMGFAFTNVGFCMLLGTPIEGALLHGTSARGFVWTRTVIFSGVMVLSGAIGMLVSRFLHVRAQGSGTPRQLV</sequence>
<dbReference type="SUPFAM" id="SSF103473">
    <property type="entry name" value="MFS general substrate transporter"/>
    <property type="match status" value="1"/>
</dbReference>
<feature type="transmembrane region" description="Helical" evidence="2">
    <location>
        <begin position="160"/>
        <end position="183"/>
    </location>
</feature>
<comment type="subcellular location">
    <subcellularLocation>
        <location evidence="1">Membrane</location>
        <topology evidence="1">Multi-pass membrane protein</topology>
    </subcellularLocation>
</comment>
<dbReference type="OrthoDB" id="6499973at2759"/>
<feature type="transmembrane region" description="Helical" evidence="2">
    <location>
        <begin position="129"/>
        <end position="148"/>
    </location>
</feature>
<accession>A0A9P7UVF3</accession>
<dbReference type="EMBL" id="CM032183">
    <property type="protein sequence ID" value="KAG7095538.1"/>
    <property type="molecule type" value="Genomic_DNA"/>
</dbReference>
<organism evidence="4 5">
    <name type="scientific">Marasmius oreades</name>
    <name type="common">fairy-ring Marasmius</name>
    <dbReference type="NCBI Taxonomy" id="181124"/>
    <lineage>
        <taxon>Eukaryota</taxon>
        <taxon>Fungi</taxon>
        <taxon>Dikarya</taxon>
        <taxon>Basidiomycota</taxon>
        <taxon>Agaricomycotina</taxon>
        <taxon>Agaricomycetes</taxon>
        <taxon>Agaricomycetidae</taxon>
        <taxon>Agaricales</taxon>
        <taxon>Marasmiineae</taxon>
        <taxon>Marasmiaceae</taxon>
        <taxon>Marasmius</taxon>
    </lineage>
</organism>
<feature type="transmembrane region" description="Helical" evidence="2">
    <location>
        <begin position="71"/>
        <end position="89"/>
    </location>
</feature>
<comment type="caution">
    <text evidence="4">The sequence shown here is derived from an EMBL/GenBank/DDBJ whole genome shotgun (WGS) entry which is preliminary data.</text>
</comment>
<dbReference type="GeneID" id="66075352"/>
<keyword evidence="2" id="KW-0812">Transmembrane</keyword>
<dbReference type="GO" id="GO:0016020">
    <property type="term" value="C:membrane"/>
    <property type="evidence" value="ECO:0007669"/>
    <property type="project" value="UniProtKB-SubCell"/>
</dbReference>